<feature type="transmembrane region" description="Helical" evidence="1">
    <location>
        <begin position="21"/>
        <end position="43"/>
    </location>
</feature>
<protein>
    <submittedName>
        <fullName evidence="2">Uncharacterized protein</fullName>
    </submittedName>
</protein>
<evidence type="ECO:0000313" key="3">
    <source>
        <dbReference type="Proteomes" id="UP000183275"/>
    </source>
</evidence>
<proteinExistence type="predicted"/>
<dbReference type="AlphaFoldDB" id="A0A1I0QYL5"/>
<feature type="transmembrane region" description="Helical" evidence="1">
    <location>
        <begin position="463"/>
        <end position="482"/>
    </location>
</feature>
<evidence type="ECO:0000256" key="1">
    <source>
        <dbReference type="SAM" id="Phobius"/>
    </source>
</evidence>
<sequence>MVLRLLEKSAPVKLEGTDRFAFRWGLAYIIFLLAASAALLRLLGGSSTVSQWRTAVSWLAFATLIFFIAAANSYLKYDATDERERDHLRAIRPQLINVSPTKLTIHRSESLAGYHDRILGLFDGERPDDVATVRESLAEFRQVWDERTRVLPGLASKLAYEGAFILVAGSVLYLPISWWSGGESAGFNITLEPVVSLLGTLATAFPGSEVALPLGLSLVLLAGEALYRHWLALSLTLFAGAAVITWLDRVTAEDLDVTLYPDRRVAASGLVGVLAMIYVVGAAVATVVGGLFGLVGLSIIGDVLGLLAAGFIAVVFGRDAVADLRARLVTRQQWPDENTELVAVYLVCRKVFAAAGLLCLPLVVAYSVSVVGSGRLFAVALEVARAPWHIKLPAVAVVVFALALVARNYPDLASQLREACRRALSSQLVRGMLFSRGIPILAVLVGFGLSFPFAVQSGAGPPAAILVGIIVGAFARLATMAWQASKYRFIDFANRDSGRSEVVVEAFTLEDADGEDIYVARVDGHELAHRDKDVLVGVVLKEVRERLESGEIRPSFAHYYFEEATEHGHVDIGFVADEYRGDIKTRIDATLREHDGELEVEKLDKEMKAEYADAAYKQAIRALEGRGEIDVRRGKYVLH</sequence>
<dbReference type="RefSeq" id="WP_049991457.1">
    <property type="nucleotide sequence ID" value="NZ_FOIS01000007.1"/>
</dbReference>
<name>A0A1I0QYL5_9EURY</name>
<feature type="transmembrane region" description="Helical" evidence="1">
    <location>
        <begin position="268"/>
        <end position="293"/>
    </location>
</feature>
<keyword evidence="1" id="KW-0812">Transmembrane</keyword>
<feature type="transmembrane region" description="Helical" evidence="1">
    <location>
        <begin position="342"/>
        <end position="368"/>
    </location>
</feature>
<feature type="transmembrane region" description="Helical" evidence="1">
    <location>
        <begin position="55"/>
        <end position="75"/>
    </location>
</feature>
<organism evidence="2 3">
    <name type="scientific">Natrinema salifodinae</name>
    <dbReference type="NCBI Taxonomy" id="1202768"/>
    <lineage>
        <taxon>Archaea</taxon>
        <taxon>Methanobacteriati</taxon>
        <taxon>Methanobacteriota</taxon>
        <taxon>Stenosarchaea group</taxon>
        <taxon>Halobacteria</taxon>
        <taxon>Halobacteriales</taxon>
        <taxon>Natrialbaceae</taxon>
        <taxon>Natrinema</taxon>
    </lineage>
</organism>
<feature type="transmembrane region" description="Helical" evidence="1">
    <location>
        <begin position="227"/>
        <end position="247"/>
    </location>
</feature>
<gene>
    <name evidence="2" type="ORF">SAMN05216285_4180</name>
</gene>
<feature type="transmembrane region" description="Helical" evidence="1">
    <location>
        <begin position="388"/>
        <end position="407"/>
    </location>
</feature>
<feature type="transmembrane region" description="Helical" evidence="1">
    <location>
        <begin position="299"/>
        <end position="321"/>
    </location>
</feature>
<reference evidence="3" key="1">
    <citation type="submission" date="2016-10" db="EMBL/GenBank/DDBJ databases">
        <authorList>
            <person name="Varghese N."/>
        </authorList>
    </citation>
    <scope>NUCLEOTIDE SEQUENCE [LARGE SCALE GENOMIC DNA]</scope>
    <source>
        <strain evidence="3">CGMCC 1.12284</strain>
    </source>
</reference>
<dbReference type="Proteomes" id="UP000183275">
    <property type="component" value="Unassembled WGS sequence"/>
</dbReference>
<keyword evidence="1" id="KW-0472">Membrane</keyword>
<feature type="transmembrane region" description="Helical" evidence="1">
    <location>
        <begin position="158"/>
        <end position="176"/>
    </location>
</feature>
<feature type="transmembrane region" description="Helical" evidence="1">
    <location>
        <begin position="428"/>
        <end position="451"/>
    </location>
</feature>
<evidence type="ECO:0000313" key="2">
    <source>
        <dbReference type="EMBL" id="SEW32975.1"/>
    </source>
</evidence>
<keyword evidence="1" id="KW-1133">Transmembrane helix</keyword>
<dbReference type="eggNOG" id="ENOG502N5V7">
    <property type="taxonomic scope" value="Archaea"/>
</dbReference>
<accession>A0A1I0QYL5</accession>
<dbReference type="EMBL" id="FOIS01000007">
    <property type="protein sequence ID" value="SEW32975.1"/>
    <property type="molecule type" value="Genomic_DNA"/>
</dbReference>
<dbReference type="STRING" id="1202768.SAMN05216285_4180"/>
<keyword evidence="3" id="KW-1185">Reference proteome</keyword>